<dbReference type="Pfam" id="PF02367">
    <property type="entry name" value="TsaE"/>
    <property type="match status" value="1"/>
</dbReference>
<dbReference type="Proteomes" id="UP000063781">
    <property type="component" value="Chromosome"/>
</dbReference>
<keyword evidence="9" id="KW-0460">Magnesium</keyword>
<evidence type="ECO:0000256" key="3">
    <source>
        <dbReference type="ARBA" id="ARBA00019010"/>
    </source>
</evidence>
<evidence type="ECO:0000256" key="6">
    <source>
        <dbReference type="ARBA" id="ARBA00022723"/>
    </source>
</evidence>
<dbReference type="GO" id="GO:0002949">
    <property type="term" value="P:tRNA threonylcarbamoyladenosine modification"/>
    <property type="evidence" value="ECO:0007669"/>
    <property type="project" value="InterPro"/>
</dbReference>
<evidence type="ECO:0000256" key="1">
    <source>
        <dbReference type="ARBA" id="ARBA00004496"/>
    </source>
</evidence>
<keyword evidence="12" id="KW-1185">Reference proteome</keyword>
<name>A0A0X8GZ15_9FIRM</name>
<evidence type="ECO:0000313" key="12">
    <source>
        <dbReference type="Proteomes" id="UP000063781"/>
    </source>
</evidence>
<evidence type="ECO:0000256" key="10">
    <source>
        <dbReference type="ARBA" id="ARBA00032441"/>
    </source>
</evidence>
<keyword evidence="7" id="KW-0547">Nucleotide-binding</keyword>
<organism evidence="11 12">
    <name type="scientific">Erysipelothrix larvae</name>
    <dbReference type="NCBI Taxonomy" id="1514105"/>
    <lineage>
        <taxon>Bacteria</taxon>
        <taxon>Bacillati</taxon>
        <taxon>Bacillota</taxon>
        <taxon>Erysipelotrichia</taxon>
        <taxon>Erysipelotrichales</taxon>
        <taxon>Erysipelotrichaceae</taxon>
        <taxon>Erysipelothrix</taxon>
    </lineage>
</organism>
<evidence type="ECO:0000313" key="11">
    <source>
        <dbReference type="EMBL" id="AMC93053.1"/>
    </source>
</evidence>
<evidence type="ECO:0000256" key="5">
    <source>
        <dbReference type="ARBA" id="ARBA00022694"/>
    </source>
</evidence>
<evidence type="ECO:0000256" key="4">
    <source>
        <dbReference type="ARBA" id="ARBA00022490"/>
    </source>
</evidence>
<dbReference type="GO" id="GO:0005524">
    <property type="term" value="F:ATP binding"/>
    <property type="evidence" value="ECO:0007669"/>
    <property type="project" value="UniProtKB-KW"/>
</dbReference>
<dbReference type="RefSeq" id="WP_067631461.1">
    <property type="nucleotide sequence ID" value="NZ_CP013213.1"/>
</dbReference>
<dbReference type="Gene3D" id="3.40.50.300">
    <property type="entry name" value="P-loop containing nucleotide triphosphate hydrolases"/>
    <property type="match status" value="1"/>
</dbReference>
<dbReference type="NCBIfam" id="TIGR00150">
    <property type="entry name" value="T6A_YjeE"/>
    <property type="match status" value="1"/>
</dbReference>
<dbReference type="KEGG" id="erl:AOC36_03395"/>
<dbReference type="GO" id="GO:0046872">
    <property type="term" value="F:metal ion binding"/>
    <property type="evidence" value="ECO:0007669"/>
    <property type="project" value="UniProtKB-KW"/>
</dbReference>
<gene>
    <name evidence="11" type="ORF">AOC36_03395</name>
</gene>
<evidence type="ECO:0000256" key="2">
    <source>
        <dbReference type="ARBA" id="ARBA00007599"/>
    </source>
</evidence>
<keyword evidence="4" id="KW-0963">Cytoplasm</keyword>
<evidence type="ECO:0000256" key="9">
    <source>
        <dbReference type="ARBA" id="ARBA00022842"/>
    </source>
</evidence>
<comment type="similarity">
    <text evidence="2">Belongs to the TsaE family.</text>
</comment>
<dbReference type="SUPFAM" id="SSF52540">
    <property type="entry name" value="P-loop containing nucleoside triphosphate hydrolases"/>
    <property type="match status" value="1"/>
</dbReference>
<dbReference type="PANTHER" id="PTHR33540:SF2">
    <property type="entry name" value="TRNA THREONYLCARBAMOYLADENOSINE BIOSYNTHESIS PROTEIN TSAE"/>
    <property type="match status" value="1"/>
</dbReference>
<evidence type="ECO:0000256" key="8">
    <source>
        <dbReference type="ARBA" id="ARBA00022840"/>
    </source>
</evidence>
<dbReference type="PANTHER" id="PTHR33540">
    <property type="entry name" value="TRNA THREONYLCARBAMOYLADENOSINE BIOSYNTHESIS PROTEIN TSAE"/>
    <property type="match status" value="1"/>
</dbReference>
<dbReference type="OrthoDB" id="9815896at2"/>
<keyword evidence="8" id="KW-0067">ATP-binding</keyword>
<dbReference type="STRING" id="1514105.AOC36_03395"/>
<evidence type="ECO:0000256" key="7">
    <source>
        <dbReference type="ARBA" id="ARBA00022741"/>
    </source>
</evidence>
<keyword evidence="5" id="KW-0819">tRNA processing</keyword>
<proteinExistence type="inferred from homology"/>
<keyword evidence="6" id="KW-0479">Metal-binding</keyword>
<dbReference type="EMBL" id="CP013213">
    <property type="protein sequence ID" value="AMC93053.1"/>
    <property type="molecule type" value="Genomic_DNA"/>
</dbReference>
<dbReference type="InterPro" id="IPR027417">
    <property type="entry name" value="P-loop_NTPase"/>
</dbReference>
<comment type="subcellular location">
    <subcellularLocation>
        <location evidence="1">Cytoplasm</location>
    </subcellularLocation>
</comment>
<accession>A0A0X8GZ15</accession>
<protein>
    <recommendedName>
        <fullName evidence="3">tRNA threonylcarbamoyladenosine biosynthesis protein TsaE</fullName>
    </recommendedName>
    <alternativeName>
        <fullName evidence="10">t(6)A37 threonylcarbamoyladenosine biosynthesis protein TsaE</fullName>
    </alternativeName>
</protein>
<sequence length="138" mass="15536">MKEYITHNLQETIELGKAFSSRLHTGCVIALTGELGVGKTAFTKGIALGLDIEDTISSPTFTLLKEYEGRLDLKHIDAYRLENVNADSLALYDLMDDNAVVVIEWSNFISDDIDYDFFVSIEEVDEITRKITLEGRKL</sequence>
<reference evidence="11 12" key="1">
    <citation type="submission" date="2015-10" db="EMBL/GenBank/DDBJ databases">
        <title>Erysipelothrix larvae sp. LV19 isolated from the larval gut of the rhinoceros beetle, Trypoxylus dichotomus.</title>
        <authorList>
            <person name="Lim S."/>
            <person name="Kim B.-C."/>
        </authorList>
    </citation>
    <scope>NUCLEOTIDE SEQUENCE [LARGE SCALE GENOMIC DNA]</scope>
    <source>
        <strain evidence="11 12">LV19</strain>
    </source>
</reference>
<dbReference type="AlphaFoldDB" id="A0A0X8GZ15"/>
<dbReference type="InterPro" id="IPR003442">
    <property type="entry name" value="T6A_TsaE"/>
</dbReference>
<dbReference type="GO" id="GO:0005737">
    <property type="term" value="C:cytoplasm"/>
    <property type="evidence" value="ECO:0007669"/>
    <property type="project" value="UniProtKB-SubCell"/>
</dbReference>